<organism evidence="10 11">
    <name type="scientific">Canariomyces notabilis</name>
    <dbReference type="NCBI Taxonomy" id="2074819"/>
    <lineage>
        <taxon>Eukaryota</taxon>
        <taxon>Fungi</taxon>
        <taxon>Dikarya</taxon>
        <taxon>Ascomycota</taxon>
        <taxon>Pezizomycotina</taxon>
        <taxon>Sordariomycetes</taxon>
        <taxon>Sordariomycetidae</taxon>
        <taxon>Sordariales</taxon>
        <taxon>Chaetomiaceae</taxon>
        <taxon>Canariomyces</taxon>
    </lineage>
</organism>
<reference evidence="10" key="2">
    <citation type="submission" date="2023-05" db="EMBL/GenBank/DDBJ databases">
        <authorList>
            <consortium name="Lawrence Berkeley National Laboratory"/>
            <person name="Steindorff A."/>
            <person name="Hensen N."/>
            <person name="Bonometti L."/>
            <person name="Westerberg I."/>
            <person name="Brannstrom I.O."/>
            <person name="Guillou S."/>
            <person name="Cros-Aarteil S."/>
            <person name="Calhoun S."/>
            <person name="Haridas S."/>
            <person name="Kuo A."/>
            <person name="Mondo S."/>
            <person name="Pangilinan J."/>
            <person name="Riley R."/>
            <person name="Labutti K."/>
            <person name="Andreopoulos B."/>
            <person name="Lipzen A."/>
            <person name="Chen C."/>
            <person name="Yanf M."/>
            <person name="Daum C."/>
            <person name="Ng V."/>
            <person name="Clum A."/>
            <person name="Ohm R."/>
            <person name="Martin F."/>
            <person name="Silar P."/>
            <person name="Natvig D."/>
            <person name="Lalanne C."/>
            <person name="Gautier V."/>
            <person name="Ament-Velasquez S.L."/>
            <person name="Kruys A."/>
            <person name="Hutchinson M.I."/>
            <person name="Powell A.J."/>
            <person name="Barry K."/>
            <person name="Miller A.N."/>
            <person name="Grigoriev I.V."/>
            <person name="Debuchy R."/>
            <person name="Gladieux P."/>
            <person name="Thoren M.H."/>
            <person name="Johannesson H."/>
        </authorList>
    </citation>
    <scope>NUCLEOTIDE SEQUENCE</scope>
    <source>
        <strain evidence="10">CBS 508.74</strain>
    </source>
</reference>
<evidence type="ECO:0000256" key="2">
    <source>
        <dbReference type="ARBA" id="ARBA00004496"/>
    </source>
</evidence>
<evidence type="ECO:0000256" key="1">
    <source>
        <dbReference type="ARBA" id="ARBA00004123"/>
    </source>
</evidence>
<dbReference type="EMBL" id="MU853353">
    <property type="protein sequence ID" value="KAK4109915.1"/>
    <property type="molecule type" value="Genomic_DNA"/>
</dbReference>
<evidence type="ECO:0000256" key="6">
    <source>
        <dbReference type="ARBA" id="ARBA00022490"/>
    </source>
</evidence>
<sequence>MSFVKRNTVLSARPGRPVVQAGPAPEKQQLAPGIRPSPLDGRPTTSTGTSSLDQLLAGHGGLPLGTSLLIEEQGTTDFSGVLLRYYAAEGLVQGHQVHLVGLPPEWRHQLPALASTDGKSKTAQAAAPPPEEKMKIAWRYEALRNTATPRSVAGGDANQGTFCHSFDLTKRLSPSSCKGSLHPTPATSPPMFDQPGHGTQSTLKAIIRHLQTKLANSPSTDIHRVVVPSLLSPTLYSPQCSQPAEVLQFLHALRALLRQYITQLTVFITLPSSLFPRSSGLVRWMELLCDGVLELIPLPATPGAPPPPPSGSEKGDQAPQGLLRVHTLPVYSEKGGGGAETSYFRETLSFSLSASKGLTIKPYRLPPLEGEAEEKSPASAIKDGIDF</sequence>
<comment type="subcellular location">
    <subcellularLocation>
        <location evidence="2">Cytoplasm</location>
    </subcellularLocation>
    <subcellularLocation>
        <location evidence="1">Nucleus</location>
    </subcellularLocation>
</comment>
<dbReference type="PANTHER" id="PTHR12896:SF1">
    <property type="entry name" value="ELONGATOR COMPLEX PROTEIN 4"/>
    <property type="match status" value="1"/>
</dbReference>
<dbReference type="GO" id="GO:0005737">
    <property type="term" value="C:cytoplasm"/>
    <property type="evidence" value="ECO:0007669"/>
    <property type="project" value="UniProtKB-SubCell"/>
</dbReference>
<evidence type="ECO:0000313" key="10">
    <source>
        <dbReference type="EMBL" id="KAK4109915.1"/>
    </source>
</evidence>
<dbReference type="GO" id="GO:0033588">
    <property type="term" value="C:elongator holoenzyme complex"/>
    <property type="evidence" value="ECO:0007669"/>
    <property type="project" value="InterPro"/>
</dbReference>
<dbReference type="Gene3D" id="3.40.50.300">
    <property type="entry name" value="P-loop containing nucleotide triphosphate hydrolases"/>
    <property type="match status" value="1"/>
</dbReference>
<feature type="region of interest" description="Disordered" evidence="9">
    <location>
        <begin position="176"/>
        <end position="199"/>
    </location>
</feature>
<dbReference type="RefSeq" id="XP_064667485.1">
    <property type="nucleotide sequence ID" value="XM_064812012.1"/>
</dbReference>
<evidence type="ECO:0000313" key="11">
    <source>
        <dbReference type="Proteomes" id="UP001302812"/>
    </source>
</evidence>
<dbReference type="PANTHER" id="PTHR12896">
    <property type="entry name" value="PAX6 NEIGHBOR PROTEIN PAXNEB"/>
    <property type="match status" value="1"/>
</dbReference>
<evidence type="ECO:0000256" key="3">
    <source>
        <dbReference type="ARBA" id="ARBA00005043"/>
    </source>
</evidence>
<comment type="pathway">
    <text evidence="3">tRNA modification; 5-methoxycarbonylmethyl-2-thiouridine-tRNA biosynthesis.</text>
</comment>
<keyword evidence="8" id="KW-0539">Nucleus</keyword>
<feature type="compositionally biased region" description="Pro residues" evidence="9">
    <location>
        <begin position="299"/>
        <end position="310"/>
    </location>
</feature>
<evidence type="ECO:0000256" key="4">
    <source>
        <dbReference type="ARBA" id="ARBA00007573"/>
    </source>
</evidence>
<evidence type="ECO:0000256" key="9">
    <source>
        <dbReference type="SAM" id="MobiDB-lite"/>
    </source>
</evidence>
<feature type="compositionally biased region" description="Polar residues" evidence="9">
    <location>
        <begin position="43"/>
        <end position="53"/>
    </location>
</feature>
<evidence type="ECO:0000256" key="7">
    <source>
        <dbReference type="ARBA" id="ARBA00022694"/>
    </source>
</evidence>
<dbReference type="InterPro" id="IPR008728">
    <property type="entry name" value="Elongator_complex_protein_4"/>
</dbReference>
<name>A0AAN6T994_9PEZI</name>
<keyword evidence="6" id="KW-0963">Cytoplasm</keyword>
<dbReference type="GO" id="GO:0002098">
    <property type="term" value="P:tRNA wobble uridine modification"/>
    <property type="evidence" value="ECO:0007669"/>
    <property type="project" value="InterPro"/>
</dbReference>
<protein>
    <recommendedName>
        <fullName evidence="5">Elongator complex protein 4</fullName>
    </recommendedName>
</protein>
<proteinExistence type="inferred from homology"/>
<dbReference type="Proteomes" id="UP001302812">
    <property type="component" value="Unassembled WGS sequence"/>
</dbReference>
<feature type="region of interest" description="Disordered" evidence="9">
    <location>
        <begin position="14"/>
        <end position="56"/>
    </location>
</feature>
<dbReference type="InterPro" id="IPR027417">
    <property type="entry name" value="P-loop_NTPase"/>
</dbReference>
<feature type="region of interest" description="Disordered" evidence="9">
    <location>
        <begin position="299"/>
        <end position="318"/>
    </location>
</feature>
<accession>A0AAN6T994</accession>
<comment type="similarity">
    <text evidence="4">Belongs to the ELP4 family.</text>
</comment>
<dbReference type="CDD" id="cd19494">
    <property type="entry name" value="Elp4"/>
    <property type="match status" value="1"/>
</dbReference>
<dbReference type="Pfam" id="PF05625">
    <property type="entry name" value="PAXNEB"/>
    <property type="match status" value="1"/>
</dbReference>
<reference evidence="10" key="1">
    <citation type="journal article" date="2023" name="Mol. Phylogenet. Evol.">
        <title>Genome-scale phylogeny and comparative genomics of the fungal order Sordariales.</title>
        <authorList>
            <person name="Hensen N."/>
            <person name="Bonometti L."/>
            <person name="Westerberg I."/>
            <person name="Brannstrom I.O."/>
            <person name="Guillou S."/>
            <person name="Cros-Aarteil S."/>
            <person name="Calhoun S."/>
            <person name="Haridas S."/>
            <person name="Kuo A."/>
            <person name="Mondo S."/>
            <person name="Pangilinan J."/>
            <person name="Riley R."/>
            <person name="LaButti K."/>
            <person name="Andreopoulos B."/>
            <person name="Lipzen A."/>
            <person name="Chen C."/>
            <person name="Yan M."/>
            <person name="Daum C."/>
            <person name="Ng V."/>
            <person name="Clum A."/>
            <person name="Steindorff A."/>
            <person name="Ohm R.A."/>
            <person name="Martin F."/>
            <person name="Silar P."/>
            <person name="Natvig D.O."/>
            <person name="Lalanne C."/>
            <person name="Gautier V."/>
            <person name="Ament-Velasquez S.L."/>
            <person name="Kruys A."/>
            <person name="Hutchinson M.I."/>
            <person name="Powell A.J."/>
            <person name="Barry K."/>
            <person name="Miller A.N."/>
            <person name="Grigoriev I.V."/>
            <person name="Debuchy R."/>
            <person name="Gladieux P."/>
            <person name="Hiltunen Thoren M."/>
            <person name="Johannesson H."/>
        </authorList>
    </citation>
    <scope>NUCLEOTIDE SEQUENCE</scope>
    <source>
        <strain evidence="10">CBS 508.74</strain>
    </source>
</reference>
<keyword evidence="7" id="KW-0819">tRNA processing</keyword>
<keyword evidence="11" id="KW-1185">Reference proteome</keyword>
<comment type="caution">
    <text evidence="10">The sequence shown here is derived from an EMBL/GenBank/DDBJ whole genome shotgun (WGS) entry which is preliminary data.</text>
</comment>
<dbReference type="GO" id="GO:0008023">
    <property type="term" value="C:transcription elongation factor complex"/>
    <property type="evidence" value="ECO:0007669"/>
    <property type="project" value="TreeGrafter"/>
</dbReference>
<dbReference type="GeneID" id="89936137"/>
<feature type="region of interest" description="Disordered" evidence="9">
    <location>
        <begin position="366"/>
        <end position="387"/>
    </location>
</feature>
<dbReference type="AlphaFoldDB" id="A0AAN6T994"/>
<evidence type="ECO:0000256" key="8">
    <source>
        <dbReference type="ARBA" id="ARBA00023242"/>
    </source>
</evidence>
<gene>
    <name evidence="10" type="ORF">N656DRAFT_714921</name>
</gene>
<evidence type="ECO:0000256" key="5">
    <source>
        <dbReference type="ARBA" id="ARBA00020265"/>
    </source>
</evidence>